<evidence type="ECO:0000313" key="8">
    <source>
        <dbReference type="Proteomes" id="UP000275076"/>
    </source>
</evidence>
<evidence type="ECO:0000256" key="2">
    <source>
        <dbReference type="ARBA" id="ARBA00022603"/>
    </source>
</evidence>
<dbReference type="EMBL" id="RBVX01000008">
    <property type="protein sequence ID" value="RSL33469.1"/>
    <property type="molecule type" value="Genomic_DNA"/>
</dbReference>
<comment type="catalytic activity">
    <reaction evidence="6">
        <text>a 2-demethylmenaquinol + S-adenosyl-L-methionine = a menaquinol + S-adenosyl-L-homocysteine + H(+)</text>
        <dbReference type="Rhea" id="RHEA:42640"/>
        <dbReference type="Rhea" id="RHEA-COMP:9539"/>
        <dbReference type="Rhea" id="RHEA-COMP:9563"/>
        <dbReference type="ChEBI" id="CHEBI:15378"/>
        <dbReference type="ChEBI" id="CHEBI:18151"/>
        <dbReference type="ChEBI" id="CHEBI:55437"/>
        <dbReference type="ChEBI" id="CHEBI:57856"/>
        <dbReference type="ChEBI" id="CHEBI:59789"/>
        <dbReference type="EC" id="2.1.1.163"/>
    </reaction>
</comment>
<gene>
    <name evidence="6" type="primary">menG</name>
    <name evidence="7" type="ORF">D7Z54_10920</name>
</gene>
<name>A0A428N5A8_9BACI</name>
<accession>A0A428N5A8</accession>
<dbReference type="NCBIfam" id="NF001243">
    <property type="entry name" value="PRK00216.1-4"/>
    <property type="match status" value="1"/>
</dbReference>
<dbReference type="InterPro" id="IPR004033">
    <property type="entry name" value="UbiE/COQ5_MeTrFase"/>
</dbReference>
<dbReference type="GO" id="GO:0032259">
    <property type="term" value="P:methylation"/>
    <property type="evidence" value="ECO:0007669"/>
    <property type="project" value="UniProtKB-KW"/>
</dbReference>
<evidence type="ECO:0000256" key="4">
    <source>
        <dbReference type="ARBA" id="ARBA00022691"/>
    </source>
</evidence>
<comment type="function">
    <text evidence="5 6">Methyltransferase required for the conversion of demethylmenaquinol (DMKH2) to menaquinol (MKH2).</text>
</comment>
<evidence type="ECO:0000256" key="5">
    <source>
        <dbReference type="ARBA" id="ARBA00059758"/>
    </source>
</evidence>
<dbReference type="CDD" id="cd02440">
    <property type="entry name" value="AdoMet_MTases"/>
    <property type="match status" value="1"/>
</dbReference>
<keyword evidence="1 6" id="KW-0474">Menaquinone biosynthesis</keyword>
<evidence type="ECO:0000256" key="6">
    <source>
        <dbReference type="HAMAP-Rule" id="MF_01813"/>
    </source>
</evidence>
<dbReference type="Gene3D" id="3.40.50.150">
    <property type="entry name" value="Vaccinia Virus protein VP39"/>
    <property type="match status" value="1"/>
</dbReference>
<sequence>MQHSKEERVHEVFETIYNKYDRMNSVISFQLHKSWRKKTMQSMNVFNGAKALDVCCGTAEWTIELAKAVGNQGHVVGLDFSNNMLLMGEQKVQGNNLYNVELISGNAMQLPFEDGSFDYVTIGFGLRNVSHYQTVLKELYRVLKPNGLAVCLETSQPENSKINRMYSIYFTRVMPLLGKYLAGNYEEYSWLQESTMSFPNKSLLAVLFSEAGFKQVDVTPFTMGTAAAHFARKTASA</sequence>
<dbReference type="FunFam" id="3.40.50.150:FF:000086">
    <property type="entry name" value="Demethylmenaquinone methyltransferase"/>
    <property type="match status" value="1"/>
</dbReference>
<comment type="caution">
    <text evidence="7">The sequence shown here is derived from an EMBL/GenBank/DDBJ whole genome shotgun (WGS) entry which is preliminary data.</text>
</comment>
<feature type="binding site" evidence="6">
    <location>
        <position position="58"/>
    </location>
    <ligand>
        <name>S-adenosyl-L-methionine</name>
        <dbReference type="ChEBI" id="CHEBI:59789"/>
    </ligand>
</feature>
<dbReference type="HAMAP" id="MF_01813">
    <property type="entry name" value="MenG_UbiE_methyltr"/>
    <property type="match status" value="1"/>
</dbReference>
<dbReference type="Proteomes" id="UP000275076">
    <property type="component" value="Unassembled WGS sequence"/>
</dbReference>
<feature type="binding site" evidence="6">
    <location>
        <position position="79"/>
    </location>
    <ligand>
        <name>S-adenosyl-L-methionine</name>
        <dbReference type="ChEBI" id="CHEBI:59789"/>
    </ligand>
</feature>
<reference evidence="7 8" key="1">
    <citation type="submission" date="2018-10" db="EMBL/GenBank/DDBJ databases">
        <title>Draft genome sequence of Bacillus salarius IM0101, isolated from a hypersaline soil in Inner Mongolia, China.</title>
        <authorList>
            <person name="Yamprayoonswat W."/>
            <person name="Boonvisut S."/>
            <person name="Jumpathong W."/>
            <person name="Sittihan S."/>
            <person name="Ruangsuj P."/>
            <person name="Wanthongcharoen S."/>
            <person name="Thongpramul N."/>
            <person name="Pimmason S."/>
            <person name="Yu B."/>
            <person name="Yasawong M."/>
        </authorList>
    </citation>
    <scope>NUCLEOTIDE SEQUENCE [LARGE SCALE GENOMIC DNA]</scope>
    <source>
        <strain evidence="7 8">IM0101</strain>
    </source>
</reference>
<organism evidence="7 8">
    <name type="scientific">Salibacterium salarium</name>
    <dbReference type="NCBI Taxonomy" id="284579"/>
    <lineage>
        <taxon>Bacteria</taxon>
        <taxon>Bacillati</taxon>
        <taxon>Bacillota</taxon>
        <taxon>Bacilli</taxon>
        <taxon>Bacillales</taxon>
        <taxon>Bacillaceae</taxon>
    </lineage>
</organism>
<dbReference type="NCBIfam" id="TIGR01934">
    <property type="entry name" value="MenG_MenH_UbiE"/>
    <property type="match status" value="1"/>
</dbReference>
<proteinExistence type="inferred from homology"/>
<dbReference type="OrthoDB" id="9808140at2"/>
<evidence type="ECO:0000256" key="1">
    <source>
        <dbReference type="ARBA" id="ARBA00022428"/>
    </source>
</evidence>
<keyword evidence="8" id="KW-1185">Reference proteome</keyword>
<dbReference type="PROSITE" id="PS01183">
    <property type="entry name" value="UBIE_1"/>
    <property type="match status" value="1"/>
</dbReference>
<dbReference type="SUPFAM" id="SSF53335">
    <property type="entry name" value="S-adenosyl-L-methionine-dependent methyltransferases"/>
    <property type="match status" value="1"/>
</dbReference>
<keyword evidence="2 6" id="KW-0489">Methyltransferase</keyword>
<feature type="binding site" evidence="6">
    <location>
        <begin position="106"/>
        <end position="107"/>
    </location>
    <ligand>
        <name>S-adenosyl-L-methionine</name>
        <dbReference type="ChEBI" id="CHEBI:59789"/>
    </ligand>
</feature>
<dbReference type="GO" id="GO:0043770">
    <property type="term" value="F:demethylmenaquinone methyltransferase activity"/>
    <property type="evidence" value="ECO:0007669"/>
    <property type="project" value="UniProtKB-UniRule"/>
</dbReference>
<dbReference type="Pfam" id="PF01209">
    <property type="entry name" value="Ubie_methyltran"/>
    <property type="match status" value="1"/>
</dbReference>
<dbReference type="PROSITE" id="PS51608">
    <property type="entry name" value="SAM_MT_UBIE"/>
    <property type="match status" value="1"/>
</dbReference>
<protein>
    <recommendedName>
        <fullName evidence="6">Demethylmenaquinone methyltransferase</fullName>
        <ecNumber evidence="6">2.1.1.163</ecNumber>
    </recommendedName>
</protein>
<dbReference type="GO" id="GO:0009234">
    <property type="term" value="P:menaquinone biosynthetic process"/>
    <property type="evidence" value="ECO:0007669"/>
    <property type="project" value="UniProtKB-UniRule"/>
</dbReference>
<dbReference type="AlphaFoldDB" id="A0A428N5A8"/>
<evidence type="ECO:0000313" key="7">
    <source>
        <dbReference type="EMBL" id="RSL33469.1"/>
    </source>
</evidence>
<keyword evidence="4 6" id="KW-0949">S-adenosyl-L-methionine</keyword>
<dbReference type="PANTHER" id="PTHR43591:SF24">
    <property type="entry name" value="2-METHOXY-6-POLYPRENYL-1,4-BENZOQUINOL METHYLASE, MITOCHONDRIAL"/>
    <property type="match status" value="1"/>
</dbReference>
<comment type="pathway">
    <text evidence="6">Quinol/quinone metabolism; menaquinone biosynthesis; menaquinol from 1,4-dihydroxy-2-naphthoate: step 2/2.</text>
</comment>
<dbReference type="UniPathway" id="UPA00079">
    <property type="reaction ID" value="UER00169"/>
</dbReference>
<dbReference type="InterPro" id="IPR029063">
    <property type="entry name" value="SAM-dependent_MTases_sf"/>
</dbReference>
<dbReference type="RefSeq" id="WP_125555874.1">
    <property type="nucleotide sequence ID" value="NZ_RBVX01000008.1"/>
</dbReference>
<dbReference type="InterPro" id="IPR023576">
    <property type="entry name" value="UbiE/COQ5_MeTrFase_CS"/>
</dbReference>
<dbReference type="NCBIfam" id="NF001244">
    <property type="entry name" value="PRK00216.1-5"/>
    <property type="match status" value="1"/>
</dbReference>
<comment type="caution">
    <text evidence="6">Lacks conserved residue(s) required for the propagation of feature annotation.</text>
</comment>
<dbReference type="PANTHER" id="PTHR43591">
    <property type="entry name" value="METHYLTRANSFERASE"/>
    <property type="match status" value="1"/>
</dbReference>
<dbReference type="EC" id="2.1.1.163" evidence="6"/>
<keyword evidence="3 6" id="KW-0808">Transferase</keyword>
<comment type="similarity">
    <text evidence="6">Belongs to the class I-like SAM-binding methyltransferase superfamily. MenG/UbiE family.</text>
</comment>
<evidence type="ECO:0000256" key="3">
    <source>
        <dbReference type="ARBA" id="ARBA00022679"/>
    </source>
</evidence>